<evidence type="ECO:0000256" key="9">
    <source>
        <dbReference type="ARBA" id="ARBA00033102"/>
    </source>
</evidence>
<dbReference type="InterPro" id="IPR002638">
    <property type="entry name" value="Quinolinate_PRibosylTrfase_C"/>
</dbReference>
<evidence type="ECO:0000256" key="5">
    <source>
        <dbReference type="ARBA" id="ARBA00011944"/>
    </source>
</evidence>
<dbReference type="OrthoDB" id="9782546at2"/>
<evidence type="ECO:0000313" key="15">
    <source>
        <dbReference type="EMBL" id="ODP38132.1"/>
    </source>
</evidence>
<dbReference type="Gene3D" id="3.90.1170.20">
    <property type="entry name" value="Quinolinate phosphoribosyl transferase, N-terminal domain"/>
    <property type="match status" value="1"/>
</dbReference>
<dbReference type="UniPathway" id="UPA00253">
    <property type="reaction ID" value="UER00331"/>
</dbReference>
<dbReference type="GO" id="GO:0034213">
    <property type="term" value="P:quinolinate catabolic process"/>
    <property type="evidence" value="ECO:0007669"/>
    <property type="project" value="TreeGrafter"/>
</dbReference>
<keyword evidence="16" id="KW-1185">Reference proteome</keyword>
<evidence type="ECO:0000256" key="8">
    <source>
        <dbReference type="ARBA" id="ARBA00022679"/>
    </source>
</evidence>
<dbReference type="InterPro" id="IPR037128">
    <property type="entry name" value="Quinolinate_PRibosylTase_N_sf"/>
</dbReference>
<evidence type="ECO:0000259" key="13">
    <source>
        <dbReference type="Pfam" id="PF01729"/>
    </source>
</evidence>
<dbReference type="Pfam" id="PF02749">
    <property type="entry name" value="QRPTase_N"/>
    <property type="match status" value="1"/>
</dbReference>
<dbReference type="InterPro" id="IPR022412">
    <property type="entry name" value="Quinolinate_PRibosylTrfase_N"/>
</dbReference>
<dbReference type="InterPro" id="IPR013785">
    <property type="entry name" value="Aldolase_TIM"/>
</dbReference>
<dbReference type="NCBIfam" id="TIGR00078">
    <property type="entry name" value="nadC"/>
    <property type="match status" value="1"/>
</dbReference>
<comment type="function">
    <text evidence="1">Involved in the catabolism of quinolinic acid (QA).</text>
</comment>
<keyword evidence="7 12" id="KW-0328">Glycosyltransferase</keyword>
<evidence type="ECO:0000256" key="4">
    <source>
        <dbReference type="ARBA" id="ARBA00011218"/>
    </source>
</evidence>
<dbReference type="InterPro" id="IPR027277">
    <property type="entry name" value="NadC/ModD"/>
</dbReference>
<dbReference type="STRING" id="1888892.BFL28_15515"/>
<evidence type="ECO:0000256" key="3">
    <source>
        <dbReference type="ARBA" id="ARBA00009400"/>
    </source>
</evidence>
<comment type="pathway">
    <text evidence="2">Cofactor biosynthesis; NAD(+) biosynthesis; nicotinate D-ribonucleotide from quinolinate: step 1/1.</text>
</comment>
<evidence type="ECO:0000256" key="11">
    <source>
        <dbReference type="ARBA" id="ARBA00069173"/>
    </source>
</evidence>
<evidence type="ECO:0000256" key="7">
    <source>
        <dbReference type="ARBA" id="ARBA00022676"/>
    </source>
</evidence>
<evidence type="ECO:0000256" key="6">
    <source>
        <dbReference type="ARBA" id="ARBA00022642"/>
    </source>
</evidence>
<comment type="catalytic activity">
    <reaction evidence="10">
        <text>nicotinate beta-D-ribonucleotide + CO2 + diphosphate = quinolinate + 5-phospho-alpha-D-ribose 1-diphosphate + 2 H(+)</text>
        <dbReference type="Rhea" id="RHEA:12733"/>
        <dbReference type="ChEBI" id="CHEBI:15378"/>
        <dbReference type="ChEBI" id="CHEBI:16526"/>
        <dbReference type="ChEBI" id="CHEBI:29959"/>
        <dbReference type="ChEBI" id="CHEBI:33019"/>
        <dbReference type="ChEBI" id="CHEBI:57502"/>
        <dbReference type="ChEBI" id="CHEBI:58017"/>
        <dbReference type="EC" id="2.4.2.19"/>
    </reaction>
</comment>
<dbReference type="EC" id="2.4.2.19" evidence="5"/>
<dbReference type="Gene3D" id="3.20.20.70">
    <property type="entry name" value="Aldolase class I"/>
    <property type="match status" value="1"/>
</dbReference>
<dbReference type="RefSeq" id="WP_069320179.1">
    <property type="nucleotide sequence ID" value="NZ_MDDS01000019.1"/>
</dbReference>
<dbReference type="SUPFAM" id="SSF54675">
    <property type="entry name" value="Nicotinate/Quinolinate PRTase N-terminal domain-like"/>
    <property type="match status" value="1"/>
</dbReference>
<reference evidence="15 16" key="1">
    <citation type="submission" date="2016-08" db="EMBL/GenBank/DDBJ databases">
        <title>Draft genome of the agarase producing Sphingomonas sp. MCT13.</title>
        <authorList>
            <person name="D'Andrea M.M."/>
            <person name="Rossolini G.M."/>
            <person name="Thaller M.C."/>
        </authorList>
    </citation>
    <scope>NUCLEOTIDE SEQUENCE [LARGE SCALE GENOMIC DNA]</scope>
    <source>
        <strain evidence="15 16">MCT13</strain>
    </source>
</reference>
<dbReference type="CDD" id="cd01572">
    <property type="entry name" value="QPRTase"/>
    <property type="match status" value="1"/>
</dbReference>
<name>A0A1E3LWH7_9SPHN</name>
<organism evidence="15 16">
    <name type="scientific">Sphingomonas turrisvirgatae</name>
    <dbReference type="NCBI Taxonomy" id="1888892"/>
    <lineage>
        <taxon>Bacteria</taxon>
        <taxon>Pseudomonadati</taxon>
        <taxon>Pseudomonadota</taxon>
        <taxon>Alphaproteobacteria</taxon>
        <taxon>Sphingomonadales</taxon>
        <taxon>Sphingomonadaceae</taxon>
        <taxon>Sphingomonas</taxon>
    </lineage>
</organism>
<dbReference type="PANTHER" id="PTHR32179:SF3">
    <property type="entry name" value="NICOTINATE-NUCLEOTIDE PYROPHOSPHORYLASE [CARBOXYLATING]"/>
    <property type="match status" value="1"/>
</dbReference>
<dbReference type="GO" id="GO:0009435">
    <property type="term" value="P:NAD+ biosynthetic process"/>
    <property type="evidence" value="ECO:0007669"/>
    <property type="project" value="UniProtKB-UniPathway"/>
</dbReference>
<sequence length="310" mass="31693">MSEAPPALIAGFDERRFVADLLAEDLGPGGDITSAATLPPGATLAATMASRDSAVVAGLALAATIFRAVDPLLTIDVLVADGALVPPGTALMRISGPAGGLLAGERSALNLVQHLSGVATLTRAYVDQIAGTGCVLLDTRKTLPGLRLLEKYAVRIGGGQNHRMRLDEAVLIKDNHIAGAGGVTEAVAAARRGGHDRIQVEVDTIDQIAPALEGGATMLLLDNFDLEALRVAVGLVAGRVPLEASGGVRLDTIRAIAETGVDFVSVGRITQSAPAIDIGLDVATLGRDWIPRHGRCRATVPLGAGGGQTP</sequence>
<evidence type="ECO:0000256" key="12">
    <source>
        <dbReference type="PIRNR" id="PIRNR006250"/>
    </source>
</evidence>
<evidence type="ECO:0000256" key="1">
    <source>
        <dbReference type="ARBA" id="ARBA00003237"/>
    </source>
</evidence>
<dbReference type="InterPro" id="IPR004393">
    <property type="entry name" value="NadC"/>
</dbReference>
<accession>A0A1E3LWH7</accession>
<comment type="similarity">
    <text evidence="3 12">Belongs to the NadC/ModD family.</text>
</comment>
<dbReference type="PIRSF" id="PIRSF006250">
    <property type="entry name" value="NadC_ModD"/>
    <property type="match status" value="1"/>
</dbReference>
<evidence type="ECO:0000313" key="16">
    <source>
        <dbReference type="Proteomes" id="UP000094487"/>
    </source>
</evidence>
<dbReference type="AlphaFoldDB" id="A0A1E3LWH7"/>
<dbReference type="InterPro" id="IPR036068">
    <property type="entry name" value="Nicotinate_pribotase-like_C"/>
</dbReference>
<keyword evidence="8 12" id="KW-0808">Transferase</keyword>
<comment type="subunit">
    <text evidence="4">Hexamer formed by 3 homodimers.</text>
</comment>
<dbReference type="GO" id="GO:0005737">
    <property type="term" value="C:cytoplasm"/>
    <property type="evidence" value="ECO:0007669"/>
    <property type="project" value="TreeGrafter"/>
</dbReference>
<keyword evidence="6" id="KW-0662">Pyridine nucleotide biosynthesis</keyword>
<dbReference type="FunFam" id="3.20.20.70:FF:000030">
    <property type="entry name" value="Nicotinate-nucleotide pyrophosphorylase, carboxylating"/>
    <property type="match status" value="1"/>
</dbReference>
<evidence type="ECO:0000256" key="2">
    <source>
        <dbReference type="ARBA" id="ARBA00004893"/>
    </source>
</evidence>
<gene>
    <name evidence="15" type="ORF">BFL28_15515</name>
</gene>
<comment type="caution">
    <text evidence="15">The sequence shown here is derived from an EMBL/GenBank/DDBJ whole genome shotgun (WGS) entry which is preliminary data.</text>
</comment>
<dbReference type="FunFam" id="3.90.1170.20:FF:000001">
    <property type="entry name" value="Nicotinate-nucleotide diphosphorylase (Carboxylating)"/>
    <property type="match status" value="1"/>
</dbReference>
<dbReference type="SUPFAM" id="SSF51690">
    <property type="entry name" value="Nicotinate/Quinolinate PRTase C-terminal domain-like"/>
    <property type="match status" value="1"/>
</dbReference>
<dbReference type="Proteomes" id="UP000094487">
    <property type="component" value="Unassembled WGS sequence"/>
</dbReference>
<dbReference type="EMBL" id="MDDS01000019">
    <property type="protein sequence ID" value="ODP38132.1"/>
    <property type="molecule type" value="Genomic_DNA"/>
</dbReference>
<dbReference type="Pfam" id="PF01729">
    <property type="entry name" value="QRPTase_C"/>
    <property type="match status" value="1"/>
</dbReference>
<proteinExistence type="inferred from homology"/>
<feature type="domain" description="Quinolinate phosphoribosyl transferase C-terminal" evidence="13">
    <location>
        <begin position="118"/>
        <end position="281"/>
    </location>
</feature>
<feature type="domain" description="Quinolinate phosphoribosyl transferase N-terminal" evidence="14">
    <location>
        <begin position="31"/>
        <end position="116"/>
    </location>
</feature>
<evidence type="ECO:0000259" key="14">
    <source>
        <dbReference type="Pfam" id="PF02749"/>
    </source>
</evidence>
<evidence type="ECO:0000256" key="10">
    <source>
        <dbReference type="ARBA" id="ARBA00047445"/>
    </source>
</evidence>
<dbReference type="GO" id="GO:0004514">
    <property type="term" value="F:nicotinate-nucleotide diphosphorylase (carboxylating) activity"/>
    <property type="evidence" value="ECO:0007669"/>
    <property type="project" value="UniProtKB-EC"/>
</dbReference>
<dbReference type="PANTHER" id="PTHR32179">
    <property type="entry name" value="NICOTINATE-NUCLEOTIDE PYROPHOSPHORYLASE [CARBOXYLATING]"/>
    <property type="match status" value="1"/>
</dbReference>
<protein>
    <recommendedName>
        <fullName evidence="11">Probable nicotinate-nucleotide pyrophosphorylase [carboxylating]</fullName>
        <ecNumber evidence="5">2.4.2.19</ecNumber>
    </recommendedName>
    <alternativeName>
        <fullName evidence="9">Quinolinate phosphoribosyltransferase [decarboxylating]</fullName>
    </alternativeName>
</protein>